<reference evidence="1" key="1">
    <citation type="journal article" date="2015" name="Nature">
        <title>Complex archaea that bridge the gap between prokaryotes and eukaryotes.</title>
        <authorList>
            <person name="Spang A."/>
            <person name="Saw J.H."/>
            <person name="Jorgensen S.L."/>
            <person name="Zaremba-Niedzwiedzka K."/>
            <person name="Martijn J."/>
            <person name="Lind A.E."/>
            <person name="van Eijk R."/>
            <person name="Schleper C."/>
            <person name="Guy L."/>
            <person name="Ettema T.J."/>
        </authorList>
    </citation>
    <scope>NUCLEOTIDE SEQUENCE</scope>
</reference>
<accession>A0A0F9STD9</accession>
<proteinExistence type="predicted"/>
<gene>
    <name evidence="1" type="ORF">LCGC14_0476840</name>
</gene>
<dbReference type="AlphaFoldDB" id="A0A0F9STD9"/>
<organism evidence="1">
    <name type="scientific">marine sediment metagenome</name>
    <dbReference type="NCBI Taxonomy" id="412755"/>
    <lineage>
        <taxon>unclassified sequences</taxon>
        <taxon>metagenomes</taxon>
        <taxon>ecological metagenomes</taxon>
    </lineage>
</organism>
<evidence type="ECO:0000313" key="1">
    <source>
        <dbReference type="EMBL" id="KKN65867.1"/>
    </source>
</evidence>
<sequence>MQELIKKGDRIKHPHDGIVIVTKVESGRYGLLVQGKFDDDQAFTSMFPWEFEAVNKESWYCFSSVRVMELASGLKLGGVGLSGPSARTLEVYEEAWESTEETIRLEGSQVNEKVS</sequence>
<dbReference type="EMBL" id="LAZR01000514">
    <property type="protein sequence ID" value="KKN65867.1"/>
    <property type="molecule type" value="Genomic_DNA"/>
</dbReference>
<name>A0A0F9STD9_9ZZZZ</name>
<comment type="caution">
    <text evidence="1">The sequence shown here is derived from an EMBL/GenBank/DDBJ whole genome shotgun (WGS) entry which is preliminary data.</text>
</comment>
<protein>
    <submittedName>
        <fullName evidence="1">Uncharacterized protein</fullName>
    </submittedName>
</protein>